<accession>A0A2G9C2P3</accession>
<keyword evidence="2" id="KW-1003">Cell membrane</keyword>
<gene>
    <name evidence="8" type="ORF">CS062_23650</name>
</gene>
<evidence type="ECO:0000256" key="6">
    <source>
        <dbReference type="SAM" id="MobiDB-lite"/>
    </source>
</evidence>
<evidence type="ECO:0000313" key="9">
    <source>
        <dbReference type="Proteomes" id="UP000231501"/>
    </source>
</evidence>
<sequence>MTDAWSLVVAGLAVALLRATTPILFAALGALVSDLAGCVNVALEGLMLIAAFFGVMGAVQAAHLWPALPVWGHALVGGGAALLAALALALLLAVFHLEFGADLIVAGIAMNLLAAGLTVFLMASWVGDKGSTATLVSPALPALRVPGLAGWPALDLLVNGEGGRGHPLPLLLAPLAVAAVWLLLYRTPWGRWLRATGENPAAALAAGIPVKRMQYLALLASGALAGLGGVYLSMGYVTLFQADMSAGRGFLALAAVFLGARALAGTTAAALLFGASAVLATQLGALAWRPQLPQMLPPIVTLLAMAVAGARRSRRPRPVPSVTGDAPEIPPRP</sequence>
<dbReference type="GO" id="GO:0005886">
    <property type="term" value="C:plasma membrane"/>
    <property type="evidence" value="ECO:0007669"/>
    <property type="project" value="UniProtKB-SubCell"/>
</dbReference>
<keyword evidence="3 7" id="KW-0812">Transmembrane</keyword>
<evidence type="ECO:0000256" key="2">
    <source>
        <dbReference type="ARBA" id="ARBA00022475"/>
    </source>
</evidence>
<comment type="caution">
    <text evidence="8">The sequence shown here is derived from an EMBL/GenBank/DDBJ whole genome shotgun (WGS) entry which is preliminary data.</text>
</comment>
<dbReference type="PANTHER" id="PTHR43370">
    <property type="entry name" value="SUGAR ABC TRANSPORTER INTEGRAL MEMBRANE PROTEIN-RELATED"/>
    <property type="match status" value="1"/>
</dbReference>
<dbReference type="RefSeq" id="WP_099864219.1">
    <property type="nucleotide sequence ID" value="NZ_PEOG01000107.1"/>
</dbReference>
<dbReference type="EMBL" id="PEOG01000107">
    <property type="protein sequence ID" value="PIM50691.1"/>
    <property type="molecule type" value="Genomic_DNA"/>
</dbReference>
<dbReference type="GO" id="GO:0022857">
    <property type="term" value="F:transmembrane transporter activity"/>
    <property type="evidence" value="ECO:0007669"/>
    <property type="project" value="InterPro"/>
</dbReference>
<dbReference type="CDD" id="cd06580">
    <property type="entry name" value="TM_PBP1_transp_TpRbsC_like"/>
    <property type="match status" value="1"/>
</dbReference>
<keyword evidence="5 7" id="KW-0472">Membrane</keyword>
<feature type="transmembrane region" description="Helical" evidence="7">
    <location>
        <begin position="166"/>
        <end position="185"/>
    </location>
</feature>
<feature type="region of interest" description="Disordered" evidence="6">
    <location>
        <begin position="314"/>
        <end position="333"/>
    </location>
</feature>
<keyword evidence="9" id="KW-1185">Reference proteome</keyword>
<evidence type="ECO:0000256" key="7">
    <source>
        <dbReference type="SAM" id="Phobius"/>
    </source>
</evidence>
<dbReference type="Proteomes" id="UP000231501">
    <property type="component" value="Unassembled WGS sequence"/>
</dbReference>
<evidence type="ECO:0000313" key="8">
    <source>
        <dbReference type="EMBL" id="PIM50691.1"/>
    </source>
</evidence>
<comment type="subcellular location">
    <subcellularLocation>
        <location evidence="1">Cell membrane</location>
        <topology evidence="1">Multi-pass membrane protein</topology>
    </subcellularLocation>
</comment>
<protein>
    <submittedName>
        <fullName evidence="8">ABC transporter permease</fullName>
    </submittedName>
</protein>
<organism evidence="8 9">
    <name type="scientific">Roseateles chitinivorans</name>
    <dbReference type="NCBI Taxonomy" id="2917965"/>
    <lineage>
        <taxon>Bacteria</taxon>
        <taxon>Pseudomonadati</taxon>
        <taxon>Pseudomonadota</taxon>
        <taxon>Betaproteobacteria</taxon>
        <taxon>Burkholderiales</taxon>
        <taxon>Sphaerotilaceae</taxon>
        <taxon>Roseateles</taxon>
    </lineage>
</organism>
<reference evidence="8 9" key="1">
    <citation type="submission" date="2017-11" db="EMBL/GenBank/DDBJ databases">
        <title>Draft genome sequence of Mitsuaria sp. HWN-4.</title>
        <authorList>
            <person name="Gundlapally S.R."/>
        </authorList>
    </citation>
    <scope>NUCLEOTIDE SEQUENCE [LARGE SCALE GENOMIC DNA]</scope>
    <source>
        <strain evidence="8 9">HWN-4</strain>
    </source>
</reference>
<dbReference type="Pfam" id="PF02653">
    <property type="entry name" value="BPD_transp_2"/>
    <property type="match status" value="1"/>
</dbReference>
<keyword evidence="4 7" id="KW-1133">Transmembrane helix</keyword>
<evidence type="ECO:0000256" key="1">
    <source>
        <dbReference type="ARBA" id="ARBA00004651"/>
    </source>
</evidence>
<name>A0A2G9C2P3_9BURK</name>
<dbReference type="AlphaFoldDB" id="A0A2G9C2P3"/>
<feature type="transmembrane region" description="Helical" evidence="7">
    <location>
        <begin position="74"/>
        <end position="97"/>
    </location>
</feature>
<evidence type="ECO:0000256" key="4">
    <source>
        <dbReference type="ARBA" id="ARBA00022989"/>
    </source>
</evidence>
<dbReference type="InterPro" id="IPR001851">
    <property type="entry name" value="ABC_transp_permease"/>
</dbReference>
<proteinExistence type="predicted"/>
<evidence type="ECO:0000256" key="5">
    <source>
        <dbReference type="ARBA" id="ARBA00023136"/>
    </source>
</evidence>
<feature type="transmembrane region" description="Helical" evidence="7">
    <location>
        <begin position="42"/>
        <end position="62"/>
    </location>
</feature>
<feature type="transmembrane region" description="Helical" evidence="7">
    <location>
        <begin position="215"/>
        <end position="234"/>
    </location>
</feature>
<feature type="transmembrane region" description="Helical" evidence="7">
    <location>
        <begin position="103"/>
        <end position="123"/>
    </location>
</feature>
<dbReference type="PANTHER" id="PTHR43370:SF2">
    <property type="entry name" value="ABC TRANSPORTER PERMEASE PROTEIN"/>
    <property type="match status" value="1"/>
</dbReference>
<evidence type="ECO:0000256" key="3">
    <source>
        <dbReference type="ARBA" id="ARBA00022692"/>
    </source>
</evidence>
<dbReference type="OrthoDB" id="9792579at2"/>